<evidence type="ECO:0000313" key="2">
    <source>
        <dbReference type="Proteomes" id="UP000557872"/>
    </source>
</evidence>
<comment type="caution">
    <text evidence="1">The sequence shown here is derived from an EMBL/GenBank/DDBJ whole genome shotgun (WGS) entry which is preliminary data.</text>
</comment>
<sequence length="152" mass="17424">MRSITLLMLTTFFIVLGACRPQEEGGDLENDSATFTRSDLVGTWRMNQLPAVDPPIVITFSLAANGELSMASDHRTDAEVDPFGRQAYWHYAKLDEERDIIIFRGFKTTKPIDSFLAFEIVYRGDSMIWRPIEGGSEYDWLIIEERVVERIN</sequence>
<gene>
    <name evidence="1" type="ORF">HW115_19275</name>
</gene>
<dbReference type="Proteomes" id="UP000557872">
    <property type="component" value="Unassembled WGS sequence"/>
</dbReference>
<dbReference type="PROSITE" id="PS51257">
    <property type="entry name" value="PROKAR_LIPOPROTEIN"/>
    <property type="match status" value="1"/>
</dbReference>
<name>A0A851GKV9_9BACT</name>
<dbReference type="EMBL" id="JACBAZ010000034">
    <property type="protein sequence ID" value="NWK57769.1"/>
    <property type="molecule type" value="Genomic_DNA"/>
</dbReference>
<reference evidence="1 2" key="1">
    <citation type="submission" date="2020-07" db="EMBL/GenBank/DDBJ databases">
        <title>Roseicoccus Jingziensis gen. nov., sp. nov., isolated from coastal seawater.</title>
        <authorList>
            <person name="Feng X."/>
        </authorList>
    </citation>
    <scope>NUCLEOTIDE SEQUENCE [LARGE SCALE GENOMIC DNA]</scope>
    <source>
        <strain evidence="1 2">N1E253</strain>
    </source>
</reference>
<dbReference type="RefSeq" id="WP_178935219.1">
    <property type="nucleotide sequence ID" value="NZ_JACBAZ010000034.1"/>
</dbReference>
<organism evidence="1 2">
    <name type="scientific">Oceaniferula marina</name>
    <dbReference type="NCBI Taxonomy" id="2748318"/>
    <lineage>
        <taxon>Bacteria</taxon>
        <taxon>Pseudomonadati</taxon>
        <taxon>Verrucomicrobiota</taxon>
        <taxon>Verrucomicrobiia</taxon>
        <taxon>Verrucomicrobiales</taxon>
        <taxon>Verrucomicrobiaceae</taxon>
        <taxon>Oceaniferula</taxon>
    </lineage>
</organism>
<proteinExistence type="predicted"/>
<protein>
    <submittedName>
        <fullName evidence="1">Uncharacterized protein</fullName>
    </submittedName>
</protein>
<dbReference type="AlphaFoldDB" id="A0A851GKV9"/>
<keyword evidence="2" id="KW-1185">Reference proteome</keyword>
<accession>A0A851GKV9</accession>
<evidence type="ECO:0000313" key="1">
    <source>
        <dbReference type="EMBL" id="NWK57769.1"/>
    </source>
</evidence>